<dbReference type="Gene3D" id="3.40.50.300">
    <property type="entry name" value="P-loop containing nucleotide triphosphate hydrolases"/>
    <property type="match status" value="2"/>
</dbReference>
<dbReference type="PANTHER" id="PTHR32114:SF2">
    <property type="entry name" value="ABC TRANSPORTER ABCH.3"/>
    <property type="match status" value="1"/>
</dbReference>
<keyword evidence="1 2" id="KW-0175">Coiled coil</keyword>
<comment type="caution">
    <text evidence="3">The sequence shown here is derived from an EMBL/GenBank/DDBJ whole genome shotgun (WGS) entry which is preliminary data.</text>
</comment>
<proteinExistence type="predicted"/>
<reference evidence="3 4" key="1">
    <citation type="journal article" date="2016" name="Sci. Rep.">
        <title>Metabolic traits of an uncultured archaeal lineage -MSBL1- from brine pools of the Red Sea.</title>
        <authorList>
            <person name="Mwirichia R."/>
            <person name="Alam I."/>
            <person name="Rashid M."/>
            <person name="Vinu M."/>
            <person name="Ba-Alawi W."/>
            <person name="Anthony Kamau A."/>
            <person name="Kamanda Ngugi D."/>
            <person name="Goker M."/>
            <person name="Klenk H.P."/>
            <person name="Bajic V."/>
            <person name="Stingl U."/>
        </authorList>
    </citation>
    <scope>NUCLEOTIDE SEQUENCE [LARGE SCALE GENOMIC DNA]</scope>
    <source>
        <strain evidence="3">SCGC-AAA385M02</strain>
    </source>
</reference>
<dbReference type="EMBL" id="LHYL01000002">
    <property type="protein sequence ID" value="KXB08913.1"/>
    <property type="molecule type" value="Genomic_DNA"/>
</dbReference>
<evidence type="ECO:0000313" key="3">
    <source>
        <dbReference type="EMBL" id="KXB08913.1"/>
    </source>
</evidence>
<protein>
    <recommendedName>
        <fullName evidence="5">Rad50/SbcC-type AAA domain-containing protein</fullName>
    </recommendedName>
</protein>
<evidence type="ECO:0008006" key="5">
    <source>
        <dbReference type="Google" id="ProtNLM"/>
    </source>
</evidence>
<dbReference type="Proteomes" id="UP000070248">
    <property type="component" value="Unassembled WGS sequence"/>
</dbReference>
<feature type="coiled-coil region" evidence="2">
    <location>
        <begin position="505"/>
        <end position="553"/>
    </location>
</feature>
<keyword evidence="4" id="KW-1185">Reference proteome</keyword>
<accession>A0A133VR62</accession>
<dbReference type="InterPro" id="IPR027417">
    <property type="entry name" value="P-loop_NTPase"/>
</dbReference>
<gene>
    <name evidence="3" type="ORF">AKJ59_00150</name>
</gene>
<sequence length="727" mass="85513">MQNQIKKIEFKNLFSYGNKWQSFSPEGICFITGHNKNNDRRNFTGKSSLLRVFPFALYGKVEGLNKSRIINWKNRGKAESYITVQKGNDEYVLHRGIKPDILEVTKNGKELPKPANKKDFQQQIEDEILQMDYTSFMQTVYADNSNESILNMSKPNKRQFLENIFDLHYYTNLRNKANKKNTAIDSNISNLKTVITETEQRIQDAEKLQRDYQQEIDNLPDSTVKLQEKQQYLNNNEEVYKNALKKVDDLNKEESFLNEEYHEIDNTKTKIKYKIKELTNKHIVKEQVLDNVDDVNQQIEQKKQTIKDNQSEIQQKQDDISKFANDLEAQKDFLIDELTNLQAEYKHAKHQYNEASKKIENKVTDAKCPTCFQEVDHELIEQHLKEEQDRWYNNKGNTKVQVDEKKIQLSEVKREIINKQELEEAVRKLQDEVKTDEEQVTKLQEQVAEIEEKQERAKKSAKYEKIIEKLTKLFESYLYKHKQMKQQSDRIANEIEKLEPVISDYEQYEKEIDKLKISVENEKEQKDKLQQWIQDAKDKQQELSGQIEDSKKKISRMNNMKDYIDYVKDICSDEKGRAYSISQKIPLLNQRTNHYLSKAGVNYYIKLNNWLDVEIKGPGIKDCTYQNLSGAEKVSLDRGLQFALHDINKLQSPSYFDLLILDEVIGSNSLDQQGIENMLNIIKAKQKEDKSNMLIVSHDEATREAEGLIDNSYVIEFDGKYSYINKQ</sequence>
<evidence type="ECO:0000256" key="2">
    <source>
        <dbReference type="SAM" id="Coils"/>
    </source>
</evidence>
<name>A0A133VR62_9EURY</name>
<feature type="coiled-coil region" evidence="2">
    <location>
        <begin position="188"/>
        <end position="358"/>
    </location>
</feature>
<evidence type="ECO:0000256" key="1">
    <source>
        <dbReference type="ARBA" id="ARBA00023054"/>
    </source>
</evidence>
<dbReference type="AlphaFoldDB" id="A0A133VR62"/>
<feature type="coiled-coil region" evidence="2">
    <location>
        <begin position="402"/>
        <end position="460"/>
    </location>
</feature>
<dbReference type="SUPFAM" id="SSF52540">
    <property type="entry name" value="P-loop containing nucleoside triphosphate hydrolases"/>
    <property type="match status" value="2"/>
</dbReference>
<evidence type="ECO:0000313" key="4">
    <source>
        <dbReference type="Proteomes" id="UP000070248"/>
    </source>
</evidence>
<dbReference type="PANTHER" id="PTHR32114">
    <property type="entry name" value="ABC TRANSPORTER ABCH.3"/>
    <property type="match status" value="1"/>
</dbReference>
<organism evidence="3 4">
    <name type="scientific">candidate division MSBL1 archaeon SCGC-AAA385M02</name>
    <dbReference type="NCBI Taxonomy" id="1698287"/>
    <lineage>
        <taxon>Archaea</taxon>
        <taxon>Methanobacteriati</taxon>
        <taxon>Methanobacteriota</taxon>
        <taxon>candidate division MSBL1</taxon>
    </lineage>
</organism>